<comment type="subcellular location">
    <subcellularLocation>
        <location evidence="1">Cell envelope</location>
    </subcellularLocation>
</comment>
<gene>
    <name evidence="7" type="ORF">DCC81_01690</name>
</gene>
<evidence type="ECO:0000256" key="5">
    <source>
        <dbReference type="SAM" id="Phobius"/>
    </source>
</evidence>
<feature type="domain" description="Multidrug resistance protein MdtA-like C-terminal permuted SH3" evidence="6">
    <location>
        <begin position="345"/>
        <end position="403"/>
    </location>
</feature>
<dbReference type="GO" id="GO:0022857">
    <property type="term" value="F:transmembrane transporter activity"/>
    <property type="evidence" value="ECO:0007669"/>
    <property type="project" value="InterPro"/>
</dbReference>
<organism evidence="7 8">
    <name type="scientific">Chitinophaga parva</name>
    <dbReference type="NCBI Taxonomy" id="2169414"/>
    <lineage>
        <taxon>Bacteria</taxon>
        <taxon>Pseudomonadati</taxon>
        <taxon>Bacteroidota</taxon>
        <taxon>Chitinophagia</taxon>
        <taxon>Chitinophagales</taxon>
        <taxon>Chitinophagaceae</taxon>
        <taxon>Chitinophaga</taxon>
    </lineage>
</organism>
<accession>A0A2T7BKR8</accession>
<name>A0A2T7BKR8_9BACT</name>
<dbReference type="Pfam" id="PF25967">
    <property type="entry name" value="RND-MFP_C"/>
    <property type="match status" value="1"/>
</dbReference>
<dbReference type="InterPro" id="IPR006143">
    <property type="entry name" value="RND_pump_MFP"/>
</dbReference>
<comment type="similarity">
    <text evidence="2">Belongs to the membrane fusion protein (MFP) (TC 8.A.1) family.</text>
</comment>
<comment type="caution">
    <text evidence="7">The sequence shown here is derived from an EMBL/GenBank/DDBJ whole genome shotgun (WGS) entry which is preliminary data.</text>
</comment>
<dbReference type="Gene3D" id="2.40.50.100">
    <property type="match status" value="1"/>
</dbReference>
<evidence type="ECO:0000256" key="1">
    <source>
        <dbReference type="ARBA" id="ARBA00004196"/>
    </source>
</evidence>
<keyword evidence="8" id="KW-1185">Reference proteome</keyword>
<dbReference type="NCBIfam" id="TIGR01730">
    <property type="entry name" value="RND_mfp"/>
    <property type="match status" value="1"/>
</dbReference>
<protein>
    <submittedName>
        <fullName evidence="7">Efflux transporter periplasmic adaptor subunit</fullName>
    </submittedName>
</protein>
<dbReference type="GO" id="GO:0016020">
    <property type="term" value="C:membrane"/>
    <property type="evidence" value="ECO:0007669"/>
    <property type="project" value="InterPro"/>
</dbReference>
<dbReference type="Proteomes" id="UP000244450">
    <property type="component" value="Unassembled WGS sequence"/>
</dbReference>
<dbReference type="SUPFAM" id="SSF111369">
    <property type="entry name" value="HlyD-like secretion proteins"/>
    <property type="match status" value="1"/>
</dbReference>
<evidence type="ECO:0000313" key="7">
    <source>
        <dbReference type="EMBL" id="PUZ28221.1"/>
    </source>
</evidence>
<dbReference type="PANTHER" id="PTHR32347">
    <property type="entry name" value="EFFLUX SYSTEM COMPONENT YKNX-RELATED"/>
    <property type="match status" value="1"/>
</dbReference>
<evidence type="ECO:0000256" key="4">
    <source>
        <dbReference type="SAM" id="Coils"/>
    </source>
</evidence>
<dbReference type="PANTHER" id="PTHR32347:SF23">
    <property type="entry name" value="BLL5650 PROTEIN"/>
    <property type="match status" value="1"/>
</dbReference>
<sequence>MDRKIEKKYWNRKRILYVGGAAALVLLLGYNLIFADHRSKLNVEKDKVTISKVTQGPFDDYIAVTAVVLPLKTIRLDAIQGGYVVKKFLEGGSMVKKGDSILRLENQHVMMDYVNHETEIYRLVNELENTKLNLKQSHFESEKTLADLDRQIAQAKDLYDRNKQLVDERIVSRQEFNKNKYEYEGLVHQRDIQAQYQQFQEENAKVQISQLSGTLQRTQHNLELMKENMANLVVRAPVDGQLSSIDVEVGSSIVEGQNLGQIDDMDGFKMRATVDEHYVSRVFTGLTASFEFNGGNYELTVTKVYPEIKDGSFAVDLNFGKDVPEGIRRGQTSPIRLELGKSASAVLLPSGGFFSDTGGNWVYVLDAGGKRAVKRKITLGRKNPMFFEVVDGLKPGEQVITSSYETFGNKEVLEF</sequence>
<dbReference type="GO" id="GO:0030313">
    <property type="term" value="C:cell envelope"/>
    <property type="evidence" value="ECO:0007669"/>
    <property type="project" value="UniProtKB-SubCell"/>
</dbReference>
<keyword evidence="3 4" id="KW-0175">Coiled coil</keyword>
<evidence type="ECO:0000313" key="8">
    <source>
        <dbReference type="Proteomes" id="UP000244450"/>
    </source>
</evidence>
<dbReference type="InterPro" id="IPR058627">
    <property type="entry name" value="MdtA-like_C"/>
</dbReference>
<dbReference type="AlphaFoldDB" id="A0A2T7BKR8"/>
<evidence type="ECO:0000256" key="3">
    <source>
        <dbReference type="ARBA" id="ARBA00023054"/>
    </source>
</evidence>
<evidence type="ECO:0000256" key="2">
    <source>
        <dbReference type="ARBA" id="ARBA00009477"/>
    </source>
</evidence>
<dbReference type="InterPro" id="IPR050465">
    <property type="entry name" value="UPF0194_transport"/>
</dbReference>
<keyword evidence="5" id="KW-0472">Membrane</keyword>
<dbReference type="OrthoDB" id="1957187at2"/>
<dbReference type="RefSeq" id="WP_108684861.1">
    <property type="nucleotide sequence ID" value="NZ_QCYK01000001.1"/>
</dbReference>
<evidence type="ECO:0000259" key="6">
    <source>
        <dbReference type="Pfam" id="PF25967"/>
    </source>
</evidence>
<keyword evidence="5" id="KW-0812">Transmembrane</keyword>
<feature type="coiled-coil region" evidence="4">
    <location>
        <begin position="208"/>
        <end position="235"/>
    </location>
</feature>
<dbReference type="EMBL" id="QCYK01000001">
    <property type="protein sequence ID" value="PUZ28221.1"/>
    <property type="molecule type" value="Genomic_DNA"/>
</dbReference>
<dbReference type="Gene3D" id="2.40.420.20">
    <property type="match status" value="1"/>
</dbReference>
<feature type="transmembrane region" description="Helical" evidence="5">
    <location>
        <begin position="15"/>
        <end position="35"/>
    </location>
</feature>
<reference evidence="7 8" key="1">
    <citation type="submission" date="2018-04" db="EMBL/GenBank/DDBJ databases">
        <title>Chitinophaga fuyangensis sp. nov., isolated from soil in a chemical factory.</title>
        <authorList>
            <person name="Chen K."/>
        </authorList>
    </citation>
    <scope>NUCLEOTIDE SEQUENCE [LARGE SCALE GENOMIC DNA]</scope>
    <source>
        <strain evidence="7 8">LY-1</strain>
    </source>
</reference>
<dbReference type="Gene3D" id="1.10.287.470">
    <property type="entry name" value="Helix hairpin bin"/>
    <property type="match status" value="1"/>
</dbReference>
<dbReference type="Gene3D" id="2.40.30.170">
    <property type="match status" value="1"/>
</dbReference>
<keyword evidence="5" id="KW-1133">Transmembrane helix</keyword>
<proteinExistence type="inferred from homology"/>